<keyword evidence="1" id="KW-1133">Transmembrane helix</keyword>
<keyword evidence="1" id="KW-0812">Transmembrane</keyword>
<comment type="caution">
    <text evidence="3">The sequence shown here is derived from an EMBL/GenBank/DDBJ whole genome shotgun (WGS) entry which is preliminary data.</text>
</comment>
<evidence type="ECO:0000313" key="3">
    <source>
        <dbReference type="EMBL" id="MCI3272151.1"/>
    </source>
</evidence>
<name>A0ABS9Y4K2_9ACTN</name>
<keyword evidence="4" id="KW-1185">Reference proteome</keyword>
<keyword evidence="1" id="KW-0472">Membrane</keyword>
<dbReference type="EMBL" id="JALDAY010000004">
    <property type="protein sequence ID" value="MCI3272151.1"/>
    <property type="molecule type" value="Genomic_DNA"/>
</dbReference>
<evidence type="ECO:0000313" key="4">
    <source>
        <dbReference type="Proteomes" id="UP001165269"/>
    </source>
</evidence>
<dbReference type="Proteomes" id="UP001165269">
    <property type="component" value="Unassembled WGS sequence"/>
</dbReference>
<feature type="transmembrane region" description="Helical" evidence="1">
    <location>
        <begin position="439"/>
        <end position="463"/>
    </location>
</feature>
<feature type="domain" description="Phage tail tape measure protein" evidence="2">
    <location>
        <begin position="82"/>
        <end position="282"/>
    </location>
</feature>
<dbReference type="Pfam" id="PF10145">
    <property type="entry name" value="PhageMin_Tail"/>
    <property type="match status" value="1"/>
</dbReference>
<reference evidence="3" key="1">
    <citation type="submission" date="2022-03" db="EMBL/GenBank/DDBJ databases">
        <title>Streptomyces 7R015 and 7R016 isolated from Barleria lupulina in Thailand.</title>
        <authorList>
            <person name="Kanchanasin P."/>
            <person name="Phongsopitanun W."/>
            <person name="Tanasupawat S."/>
        </authorList>
    </citation>
    <scope>NUCLEOTIDE SEQUENCE</scope>
    <source>
        <strain evidence="3">7R015</strain>
    </source>
</reference>
<proteinExistence type="predicted"/>
<protein>
    <submittedName>
        <fullName evidence="3">Phage tail tape measure protein</fullName>
    </submittedName>
</protein>
<evidence type="ECO:0000256" key="1">
    <source>
        <dbReference type="SAM" id="Phobius"/>
    </source>
</evidence>
<sequence>MSDTSLVFNLVAREQVTETLGKVKEKFDAAATGIAAGVAGALGVGVAASMDMSAANAKLAAQLGIGPAEAAKLSKVSADVYANNWGESTEQVNEAIKGVYQNIGDVSKVKGGLEGVTSKALALASTFDQEVGPTTAAVGQMLKTGLAKNADEAFDILTRGFQTGANKADDLLDTVNEYGTQWRKFGLDGQTAMGLLSQGLKAGARDADVVADAIKEFSIRAIDGSTTTAQGFQAIGLDAQTMAERIGKGGKGATQALDETLDRLRGIKDPVKQAQVATQLFGTQAEDLGAALYSLDPSSAVDALGKVGGAADKMSKTVSDSPSAALETFKRQATVKLAEVGGTFVSFAMDNKGAFEPLIGILGGVAAAVLAVSVAQKIYATYTAIASAAQTIWNAEIWASTAALLANPMTWIVLAIIALVAAIVLIATKTTWFQTIWSAVWGAIQTAFDATVKGISIALGWFAGLPKMFAGWFGEAKDFAIRKLTELVMWQFTLPAKIWNALSGLGTMLYNLASGAFQSMKNAAISKAASFVKWTAGLPGSLVGALGSQSYRFYNMGLDFVKGLWNGISAMGGWLWSKVSNFAKDHIVNPVQDFLHIGSPSKLAADEIGHWIPAGVAMGIDNNAKVVDTAMRGLVDPAAYRPNPQATSALAPIAGAAAGAQATQVRLVMELVGGSRAFREFFQESVRVSAGGDVVKFAGG</sequence>
<evidence type="ECO:0000259" key="2">
    <source>
        <dbReference type="Pfam" id="PF10145"/>
    </source>
</evidence>
<dbReference type="RefSeq" id="WP_242765319.1">
    <property type="nucleotide sequence ID" value="NZ_JALDAY010000004.1"/>
</dbReference>
<organism evidence="3 4">
    <name type="scientific">Streptomyces cylindrosporus</name>
    <dbReference type="NCBI Taxonomy" id="2927583"/>
    <lineage>
        <taxon>Bacteria</taxon>
        <taxon>Bacillati</taxon>
        <taxon>Actinomycetota</taxon>
        <taxon>Actinomycetes</taxon>
        <taxon>Kitasatosporales</taxon>
        <taxon>Streptomycetaceae</taxon>
        <taxon>Streptomyces</taxon>
    </lineage>
</organism>
<gene>
    <name evidence="3" type="ORF">MQP27_13615</name>
</gene>
<feature type="transmembrane region" description="Helical" evidence="1">
    <location>
        <begin position="409"/>
        <end position="427"/>
    </location>
</feature>
<dbReference type="InterPro" id="IPR010090">
    <property type="entry name" value="Phage_tape_meas"/>
</dbReference>
<accession>A0ABS9Y4K2</accession>